<comment type="cofactor">
    <cofactor evidence="7">
        <name>[2Fe-2S] cluster</name>
        <dbReference type="ChEBI" id="CHEBI:190135"/>
    </cofactor>
</comment>
<accession>A0A380MYH8</accession>
<dbReference type="AlphaFoldDB" id="A0A380MYH8"/>
<evidence type="ECO:0000256" key="3">
    <source>
        <dbReference type="ARBA" id="ARBA00022723"/>
    </source>
</evidence>
<dbReference type="PANTHER" id="PTHR37424:SF1">
    <property type="entry name" value="BACTERIOFERRITIN-ASSOCIATED FERREDOXIN"/>
    <property type="match status" value="1"/>
</dbReference>
<dbReference type="GO" id="GO:0046872">
    <property type="term" value="F:metal ion binding"/>
    <property type="evidence" value="ECO:0007669"/>
    <property type="project" value="UniProtKB-KW"/>
</dbReference>
<keyword evidence="1" id="KW-0813">Transport</keyword>
<dbReference type="PANTHER" id="PTHR37424">
    <property type="entry name" value="BACTERIOFERRITIN-ASSOCIATED FERREDOXIN"/>
    <property type="match status" value="1"/>
</dbReference>
<dbReference type="Proteomes" id="UP000254575">
    <property type="component" value="Unassembled WGS sequence"/>
</dbReference>
<evidence type="ECO:0000256" key="7">
    <source>
        <dbReference type="ARBA" id="ARBA00034078"/>
    </source>
</evidence>
<keyword evidence="6" id="KW-0411">Iron-sulfur</keyword>
<dbReference type="InterPro" id="IPR007419">
    <property type="entry name" value="BFD-like_2Fe2S-bd_dom"/>
</dbReference>
<evidence type="ECO:0000256" key="8">
    <source>
        <dbReference type="ARBA" id="ARBA00039386"/>
    </source>
</evidence>
<keyword evidence="3" id="KW-0479">Metal-binding</keyword>
<dbReference type="RefSeq" id="WP_172459460.1">
    <property type="nucleotide sequence ID" value="NZ_UHIA01000004.1"/>
</dbReference>
<dbReference type="Pfam" id="PF04324">
    <property type="entry name" value="Fer2_BFD"/>
    <property type="match status" value="1"/>
</dbReference>
<gene>
    <name evidence="11" type="ORF">NCTC10717_01538</name>
</gene>
<keyword evidence="2" id="KW-0001">2Fe-2S</keyword>
<name>A0A380MYH8_9GAMM</name>
<keyword evidence="12" id="KW-1185">Reference proteome</keyword>
<dbReference type="EMBL" id="UHIA01000004">
    <property type="protein sequence ID" value="SUO97615.1"/>
    <property type="molecule type" value="Genomic_DNA"/>
</dbReference>
<sequence length="73" mass="7779">MIVCVCYRVNDAEIQAAIDNGADSRLAVAAAIHGAGTKCGRCGDMIDDMLAQAKTRQKFYSDAAMYYPQSATA</sequence>
<dbReference type="GO" id="GO:0051537">
    <property type="term" value="F:2 iron, 2 sulfur cluster binding"/>
    <property type="evidence" value="ECO:0007669"/>
    <property type="project" value="UniProtKB-KW"/>
</dbReference>
<evidence type="ECO:0000259" key="10">
    <source>
        <dbReference type="Pfam" id="PF04324"/>
    </source>
</evidence>
<proteinExistence type="inferred from homology"/>
<protein>
    <recommendedName>
        <fullName evidence="8">Bacterioferritin-associated ferredoxin</fullName>
    </recommendedName>
</protein>
<evidence type="ECO:0000256" key="6">
    <source>
        <dbReference type="ARBA" id="ARBA00023014"/>
    </source>
</evidence>
<evidence type="ECO:0000313" key="12">
    <source>
        <dbReference type="Proteomes" id="UP000254575"/>
    </source>
</evidence>
<dbReference type="CDD" id="cd19942">
    <property type="entry name" value="Fer2_BFD-like"/>
    <property type="match status" value="1"/>
</dbReference>
<comment type="similarity">
    <text evidence="9">Belongs to the Bfd family.</text>
</comment>
<feature type="domain" description="BFD-like [2Fe-2S]-binding" evidence="10">
    <location>
        <begin position="2"/>
        <end position="51"/>
    </location>
</feature>
<evidence type="ECO:0000256" key="2">
    <source>
        <dbReference type="ARBA" id="ARBA00022714"/>
    </source>
</evidence>
<evidence type="ECO:0000313" key="11">
    <source>
        <dbReference type="EMBL" id="SUO97615.1"/>
    </source>
</evidence>
<keyword evidence="5" id="KW-0408">Iron</keyword>
<reference evidence="11 12" key="1">
    <citation type="submission" date="2018-06" db="EMBL/GenBank/DDBJ databases">
        <authorList>
            <consortium name="Pathogen Informatics"/>
            <person name="Doyle S."/>
        </authorList>
    </citation>
    <scope>NUCLEOTIDE SEQUENCE [LARGE SCALE GENOMIC DNA]</scope>
    <source>
        <strain evidence="11 12">NCTC10717</strain>
    </source>
</reference>
<dbReference type="Gene3D" id="1.10.10.1100">
    <property type="entry name" value="BFD-like [2Fe-2S]-binding domain"/>
    <property type="match status" value="1"/>
</dbReference>
<evidence type="ECO:0000256" key="5">
    <source>
        <dbReference type="ARBA" id="ARBA00023004"/>
    </source>
</evidence>
<evidence type="ECO:0000256" key="9">
    <source>
        <dbReference type="ARBA" id="ARBA00046332"/>
    </source>
</evidence>
<organism evidence="11 12">
    <name type="scientific">Suttonella indologenes</name>
    <dbReference type="NCBI Taxonomy" id="13276"/>
    <lineage>
        <taxon>Bacteria</taxon>
        <taxon>Pseudomonadati</taxon>
        <taxon>Pseudomonadota</taxon>
        <taxon>Gammaproteobacteria</taxon>
        <taxon>Cardiobacteriales</taxon>
        <taxon>Cardiobacteriaceae</taxon>
        <taxon>Suttonella</taxon>
    </lineage>
</organism>
<dbReference type="InterPro" id="IPR041854">
    <property type="entry name" value="BFD-like_2Fe2S-bd_dom_sf"/>
</dbReference>
<evidence type="ECO:0000256" key="4">
    <source>
        <dbReference type="ARBA" id="ARBA00022982"/>
    </source>
</evidence>
<evidence type="ECO:0000256" key="1">
    <source>
        <dbReference type="ARBA" id="ARBA00022448"/>
    </source>
</evidence>
<keyword evidence="4" id="KW-0249">Electron transport</keyword>
<dbReference type="InterPro" id="IPR052371">
    <property type="entry name" value="BFD-associated_ferredoxin"/>
</dbReference>